<evidence type="ECO:0008006" key="4">
    <source>
        <dbReference type="Google" id="ProtNLM"/>
    </source>
</evidence>
<evidence type="ECO:0000313" key="3">
    <source>
        <dbReference type="Proteomes" id="UP000034492"/>
    </source>
</evidence>
<proteinExistence type="predicted"/>
<accession>A0A0G0H7J1</accession>
<dbReference type="EMBL" id="LBSA01000032">
    <property type="protein sequence ID" value="KKQ08064.1"/>
    <property type="molecule type" value="Genomic_DNA"/>
</dbReference>
<evidence type="ECO:0000256" key="1">
    <source>
        <dbReference type="SAM" id="Phobius"/>
    </source>
</evidence>
<dbReference type="Pfam" id="PF04070">
    <property type="entry name" value="DUF378"/>
    <property type="match status" value="1"/>
</dbReference>
<feature type="transmembrane region" description="Helical" evidence="1">
    <location>
        <begin position="41"/>
        <end position="59"/>
    </location>
</feature>
<evidence type="ECO:0000313" key="2">
    <source>
        <dbReference type="EMBL" id="KKQ08064.1"/>
    </source>
</evidence>
<name>A0A0G0H7J1_9BACT</name>
<keyword evidence="1" id="KW-0472">Membrane</keyword>
<comment type="caution">
    <text evidence="2">The sequence shown here is derived from an EMBL/GenBank/DDBJ whole genome shotgun (WGS) entry which is preliminary data.</text>
</comment>
<keyword evidence="1" id="KW-0812">Transmembrane</keyword>
<dbReference type="InterPro" id="IPR007211">
    <property type="entry name" value="DUF378"/>
</dbReference>
<gene>
    <name evidence="2" type="ORF">US19_C0032G0008</name>
</gene>
<dbReference type="Proteomes" id="UP000034492">
    <property type="component" value="Unassembled WGS sequence"/>
</dbReference>
<sequence length="71" mass="7875">MNSKYLHMTAMTLLWVGGLNWGLVGLLDINLVTMLLGDGTMLTKIVYILVGLSTVWIIITHKKDCRICNPG</sequence>
<keyword evidence="1" id="KW-1133">Transmembrane helix</keyword>
<dbReference type="PANTHER" id="PTHR37304">
    <property type="entry name" value="MEMBRANE PROTEIN-RELATED"/>
    <property type="match status" value="1"/>
</dbReference>
<organism evidence="2 3">
    <name type="scientific">Candidatus Daviesbacteria bacterium GW2011_GWB1_36_5</name>
    <dbReference type="NCBI Taxonomy" id="1618426"/>
    <lineage>
        <taxon>Bacteria</taxon>
        <taxon>Candidatus Daviesiibacteriota</taxon>
    </lineage>
</organism>
<dbReference type="AlphaFoldDB" id="A0A0G0H7J1"/>
<feature type="transmembrane region" description="Helical" evidence="1">
    <location>
        <begin position="12"/>
        <end position="35"/>
    </location>
</feature>
<reference evidence="2 3" key="1">
    <citation type="journal article" date="2015" name="Nature">
        <title>rRNA introns, odd ribosomes, and small enigmatic genomes across a large radiation of phyla.</title>
        <authorList>
            <person name="Brown C.T."/>
            <person name="Hug L.A."/>
            <person name="Thomas B.C."/>
            <person name="Sharon I."/>
            <person name="Castelle C.J."/>
            <person name="Singh A."/>
            <person name="Wilkins M.J."/>
            <person name="Williams K.H."/>
            <person name="Banfield J.F."/>
        </authorList>
    </citation>
    <scope>NUCLEOTIDE SEQUENCE [LARGE SCALE GENOMIC DNA]</scope>
</reference>
<dbReference type="PANTHER" id="PTHR37304:SF1">
    <property type="entry name" value="MEMBRANE PROTEIN"/>
    <property type="match status" value="1"/>
</dbReference>
<protein>
    <recommendedName>
        <fullName evidence="4">DUF378 domain-containing protein</fullName>
    </recommendedName>
</protein>